<dbReference type="Gene3D" id="2.40.160.20">
    <property type="match status" value="1"/>
</dbReference>
<evidence type="ECO:0000313" key="1">
    <source>
        <dbReference type="EMBL" id="MBB6001582.1"/>
    </source>
</evidence>
<dbReference type="Proteomes" id="UP000524404">
    <property type="component" value="Unassembled WGS sequence"/>
</dbReference>
<reference evidence="1 2" key="1">
    <citation type="submission" date="2020-08" db="EMBL/GenBank/DDBJ databases">
        <title>Functional genomics of gut bacteria from endangered species of beetles.</title>
        <authorList>
            <person name="Carlos-Shanley C."/>
        </authorList>
    </citation>
    <scope>NUCLEOTIDE SEQUENCE [LARGE SCALE GENOMIC DNA]</scope>
    <source>
        <strain evidence="1 2">S00070</strain>
    </source>
</reference>
<dbReference type="AlphaFoldDB" id="A0A841EED4"/>
<protein>
    <recommendedName>
        <fullName evidence="3">Outer membrane protein beta-barrel domain-containing protein</fullName>
    </recommendedName>
</protein>
<comment type="caution">
    <text evidence="1">The sequence shown here is derived from an EMBL/GenBank/DDBJ whole genome shotgun (WGS) entry which is preliminary data.</text>
</comment>
<evidence type="ECO:0008006" key="3">
    <source>
        <dbReference type="Google" id="ProtNLM"/>
    </source>
</evidence>
<sequence length="335" mass="37712">MSVRNFYKIMIALCLCFQAFSQKKLFEKHSDIAFGIGTANYYGDIVPINRPIQSTLQNIRWNVSFDLTRHFTPRFSGNVALTWVRIAGDDNKLEGVAIQQNAFMRNAHFRNDIQELSFKGIFNIVKGNRNFPKRATLSPYLFLGFAFIHHNPVARVPLNYSGTDAVPGEWVSLQPLHTEGQGLPSNPKSKYEQFALNFPLGFGLNYKINRKFDLGVEIGIRYNLTDYLDDIGGNFASYNELLTISPLAAAMGHREYELIAANSGKNREAAIRQYLATNVNPAYANPALTPTSTFPEIFGKGSTRNGASRLDDIYLLTTFRLIYHIAPQIKCPVVQ</sequence>
<proteinExistence type="predicted"/>
<organism evidence="1 2">
    <name type="scientific">Arcicella rosea</name>
    <dbReference type="NCBI Taxonomy" id="502909"/>
    <lineage>
        <taxon>Bacteria</taxon>
        <taxon>Pseudomonadati</taxon>
        <taxon>Bacteroidota</taxon>
        <taxon>Cytophagia</taxon>
        <taxon>Cytophagales</taxon>
        <taxon>Flectobacillaceae</taxon>
        <taxon>Arcicella</taxon>
    </lineage>
</organism>
<gene>
    <name evidence="1" type="ORF">HNP25_000221</name>
</gene>
<accession>A0A841EED4</accession>
<keyword evidence="2" id="KW-1185">Reference proteome</keyword>
<evidence type="ECO:0000313" key="2">
    <source>
        <dbReference type="Proteomes" id="UP000524404"/>
    </source>
</evidence>
<dbReference type="RefSeq" id="WP_184128864.1">
    <property type="nucleotide sequence ID" value="NZ_JACHKT010000001.1"/>
</dbReference>
<name>A0A841EED4_9BACT</name>
<dbReference type="EMBL" id="JACHKT010000001">
    <property type="protein sequence ID" value="MBB6001582.1"/>
    <property type="molecule type" value="Genomic_DNA"/>
</dbReference>